<accession>A0AC61MY15</accession>
<dbReference type="EMBL" id="CP068393">
    <property type="protein sequence ID" value="QUC67821.1"/>
    <property type="molecule type" value="Genomic_DNA"/>
</dbReference>
<evidence type="ECO:0000313" key="2">
    <source>
        <dbReference type="Proteomes" id="UP000682782"/>
    </source>
</evidence>
<keyword evidence="2" id="KW-1185">Reference proteome</keyword>
<evidence type="ECO:0000313" key="1">
    <source>
        <dbReference type="EMBL" id="QUC67821.1"/>
    </source>
</evidence>
<protein>
    <submittedName>
        <fullName evidence="1">PIG-L family deacetylase</fullName>
    </submittedName>
</protein>
<gene>
    <name evidence="1" type="ORF">JYE49_03735</name>
</gene>
<sequence>MKKKLTGFLLFMLIICCIYMYAAAEEAKEIKTGIEFTANGKSSNFEDMQDDDFRTYFPLKEKKGWLEIHSETPVGGVYVKLFEKNGAPVEYAVQVKSGNDEWETVAEGGQYLIHWHPLKEAVNDIRIAGNSKERIRIAELQLYGEGEKPADVQDWQTIDKCDMMLLSAHPDDEILWFAGLLPTYAGERKLKVQLAVMAPTGGERKLELLHAIWHCGVTAYPEFIGLVDKNGKTVEGQYTAWKGKNRVLGLVTEVIRKHQPEVMVTHGENGEYGHGAHRTACAAAKECVKLAAKESKFPKSAKKYGTWQVKKLYLHEYKKNVIPCDWTVPLEAFGGKTGFEVAAEAFEFHRSQVRRNWQFEAVGPHDNTLFGLYFTKVGQDTGIGDFMENIQ</sequence>
<proteinExistence type="predicted"/>
<reference evidence="1" key="1">
    <citation type="submission" date="2021-01" db="EMBL/GenBank/DDBJ databases">
        <title>Complete genome sequence of Clostridiales bacterium R-7.</title>
        <authorList>
            <person name="Mahoney-Kurpe S.C."/>
            <person name="Palevich N."/>
            <person name="Koike S."/>
            <person name="Moon C.D."/>
            <person name="Attwood G.T."/>
        </authorList>
    </citation>
    <scope>NUCLEOTIDE SEQUENCE</scope>
    <source>
        <strain evidence="1">R-7</strain>
    </source>
</reference>
<organism evidence="1 2">
    <name type="scientific">Aristaeella hokkaidonensis</name>
    <dbReference type="NCBI Taxonomy" id="3046382"/>
    <lineage>
        <taxon>Bacteria</taxon>
        <taxon>Bacillati</taxon>
        <taxon>Bacillota</taxon>
        <taxon>Clostridia</taxon>
        <taxon>Eubacteriales</taxon>
        <taxon>Aristaeellaceae</taxon>
        <taxon>Aristaeella</taxon>
    </lineage>
</organism>
<dbReference type="Proteomes" id="UP000682782">
    <property type="component" value="Chromosome"/>
</dbReference>
<name>A0AC61MY15_9FIRM</name>